<dbReference type="InterPro" id="IPR021359">
    <property type="entry name" value="DUF2812"/>
</dbReference>
<organism evidence="2 3">
    <name type="scientific">Vallitalea guaymasensis</name>
    <dbReference type="NCBI Taxonomy" id="1185412"/>
    <lineage>
        <taxon>Bacteria</taxon>
        <taxon>Bacillati</taxon>
        <taxon>Bacillota</taxon>
        <taxon>Clostridia</taxon>
        <taxon>Lachnospirales</taxon>
        <taxon>Vallitaleaceae</taxon>
        <taxon>Vallitalea</taxon>
    </lineage>
</organism>
<reference evidence="2 3" key="1">
    <citation type="submission" date="2020-07" db="EMBL/GenBank/DDBJ databases">
        <title>Vallitalea guaymasensis genome.</title>
        <authorList>
            <person name="Postec A."/>
        </authorList>
    </citation>
    <scope>NUCLEOTIDE SEQUENCE [LARGE SCALE GENOMIC DNA]</scope>
    <source>
        <strain evidence="2 3">Ra1766G1</strain>
    </source>
</reference>
<dbReference type="EMBL" id="CP058561">
    <property type="protein sequence ID" value="QUH28657.1"/>
    <property type="molecule type" value="Genomic_DNA"/>
</dbReference>
<dbReference type="Proteomes" id="UP000677305">
    <property type="component" value="Chromosome"/>
</dbReference>
<dbReference type="AlphaFoldDB" id="A0A8J8SBG6"/>
<keyword evidence="1" id="KW-0472">Membrane</keyword>
<gene>
    <name evidence="2" type="ORF">HYG85_06910</name>
</gene>
<sequence>MKKFKIFVNFDKEEKWLNEMARNGWQLKGKSTRYRFCKGEPEDTVIKVDYRVFNKRDAYEDYLMLFKDSGWEHICGNRSCGAQYFKRIDESSDSDIFSDLSSKAGRYKRLSNVWMSLAMCYLTIFISFCLSNTIDINALLHPKLLYYTPGLWERSGAAFWKAFLIETPIVLLRGFIWYLIPVFFIAFVIFALLSEKEYRKMKKVTIAK</sequence>
<dbReference type="Pfam" id="PF11193">
    <property type="entry name" value="DUF2812"/>
    <property type="match status" value="1"/>
</dbReference>
<keyword evidence="1" id="KW-0812">Transmembrane</keyword>
<keyword evidence="3" id="KW-1185">Reference proteome</keyword>
<proteinExistence type="predicted"/>
<dbReference type="KEGG" id="vgu:HYG85_06910"/>
<feature type="transmembrane region" description="Helical" evidence="1">
    <location>
        <begin position="175"/>
        <end position="193"/>
    </location>
</feature>
<feature type="transmembrane region" description="Helical" evidence="1">
    <location>
        <begin position="113"/>
        <end position="134"/>
    </location>
</feature>
<accession>A0A8J8SBG6</accession>
<name>A0A8J8SBG6_9FIRM</name>
<protein>
    <submittedName>
        <fullName evidence="2">DUF2812 domain-containing protein</fullName>
    </submittedName>
</protein>
<evidence type="ECO:0000313" key="3">
    <source>
        <dbReference type="Proteomes" id="UP000677305"/>
    </source>
</evidence>
<keyword evidence="1" id="KW-1133">Transmembrane helix</keyword>
<evidence type="ECO:0000256" key="1">
    <source>
        <dbReference type="SAM" id="Phobius"/>
    </source>
</evidence>
<dbReference type="RefSeq" id="WP_212692869.1">
    <property type="nucleotide sequence ID" value="NZ_CP058561.1"/>
</dbReference>
<evidence type="ECO:0000313" key="2">
    <source>
        <dbReference type="EMBL" id="QUH28657.1"/>
    </source>
</evidence>